<organism evidence="2 3">
    <name type="scientific">Umezawaea tangerina</name>
    <dbReference type="NCBI Taxonomy" id="84725"/>
    <lineage>
        <taxon>Bacteria</taxon>
        <taxon>Bacillati</taxon>
        <taxon>Actinomycetota</taxon>
        <taxon>Actinomycetes</taxon>
        <taxon>Pseudonocardiales</taxon>
        <taxon>Pseudonocardiaceae</taxon>
        <taxon>Umezawaea</taxon>
    </lineage>
</organism>
<comment type="caution">
    <text evidence="2">The sequence shown here is derived from an EMBL/GenBank/DDBJ whole genome shotgun (WGS) entry which is preliminary data.</text>
</comment>
<evidence type="ECO:0008006" key="4">
    <source>
        <dbReference type="Google" id="ProtNLM"/>
    </source>
</evidence>
<sequence length="129" mass="13830">MFVADGGGGSSQPSIPEYSGSKQGLRVDPSAIPAARKVFEDALTELDTQLRDTASALKAKQWAMDPVSKETAEKFNHDTFASGDSAALTAILAYREQLNGVVTQLTQIEATYRRVEGDNVASWGRINPA</sequence>
<feature type="region of interest" description="Disordered" evidence="1">
    <location>
        <begin position="1"/>
        <end position="26"/>
    </location>
</feature>
<dbReference type="Proteomes" id="UP000239494">
    <property type="component" value="Unassembled WGS sequence"/>
</dbReference>
<name>A0A2T0SH21_9PSEU</name>
<gene>
    <name evidence="2" type="ORF">CLV43_120124</name>
</gene>
<reference evidence="2 3" key="1">
    <citation type="submission" date="2018-03" db="EMBL/GenBank/DDBJ databases">
        <title>Genomic Encyclopedia of Archaeal and Bacterial Type Strains, Phase II (KMG-II): from individual species to whole genera.</title>
        <authorList>
            <person name="Goeker M."/>
        </authorList>
    </citation>
    <scope>NUCLEOTIDE SEQUENCE [LARGE SCALE GENOMIC DNA]</scope>
    <source>
        <strain evidence="2 3">DSM 44720</strain>
    </source>
</reference>
<dbReference type="RefSeq" id="WP_106196181.1">
    <property type="nucleotide sequence ID" value="NZ_PVTF01000020.1"/>
</dbReference>
<evidence type="ECO:0000256" key="1">
    <source>
        <dbReference type="SAM" id="MobiDB-lite"/>
    </source>
</evidence>
<keyword evidence="3" id="KW-1185">Reference proteome</keyword>
<evidence type="ECO:0000313" key="2">
    <source>
        <dbReference type="EMBL" id="PRY32705.1"/>
    </source>
</evidence>
<evidence type="ECO:0000313" key="3">
    <source>
        <dbReference type="Proteomes" id="UP000239494"/>
    </source>
</evidence>
<accession>A0A2T0SH21</accession>
<dbReference type="AlphaFoldDB" id="A0A2T0SH21"/>
<dbReference type="OrthoDB" id="3697210at2"/>
<proteinExistence type="predicted"/>
<feature type="compositionally biased region" description="Gly residues" evidence="1">
    <location>
        <begin position="1"/>
        <end position="10"/>
    </location>
</feature>
<protein>
    <recommendedName>
        <fullName evidence="4">PE family protein</fullName>
    </recommendedName>
</protein>
<dbReference type="EMBL" id="PVTF01000020">
    <property type="protein sequence ID" value="PRY32705.1"/>
    <property type="molecule type" value="Genomic_DNA"/>
</dbReference>